<evidence type="ECO:0000313" key="2">
    <source>
        <dbReference type="EMBL" id="CAH1798448.1"/>
    </source>
</evidence>
<dbReference type="EMBL" id="CAIIXF020000011">
    <property type="protein sequence ID" value="CAH1798448.1"/>
    <property type="molecule type" value="Genomic_DNA"/>
</dbReference>
<organism evidence="2 3">
    <name type="scientific">Owenia fusiformis</name>
    <name type="common">Polychaete worm</name>
    <dbReference type="NCBI Taxonomy" id="6347"/>
    <lineage>
        <taxon>Eukaryota</taxon>
        <taxon>Metazoa</taxon>
        <taxon>Spiralia</taxon>
        <taxon>Lophotrochozoa</taxon>
        <taxon>Annelida</taxon>
        <taxon>Polychaeta</taxon>
        <taxon>Sedentaria</taxon>
        <taxon>Canalipalpata</taxon>
        <taxon>Sabellida</taxon>
        <taxon>Oweniida</taxon>
        <taxon>Oweniidae</taxon>
        <taxon>Owenia</taxon>
    </lineage>
</organism>
<dbReference type="NCBIfam" id="TIGR01444">
    <property type="entry name" value="fkbM_fam"/>
    <property type="match status" value="1"/>
</dbReference>
<dbReference type="Gene3D" id="3.40.50.150">
    <property type="entry name" value="Vaccinia Virus protein VP39"/>
    <property type="match status" value="1"/>
</dbReference>
<dbReference type="InterPro" id="IPR052514">
    <property type="entry name" value="SAM-dependent_MTase"/>
</dbReference>
<keyword evidence="1" id="KW-0472">Membrane</keyword>
<dbReference type="Proteomes" id="UP000749559">
    <property type="component" value="Unassembled WGS sequence"/>
</dbReference>
<dbReference type="InterPro" id="IPR029063">
    <property type="entry name" value="SAM-dependent_MTases_sf"/>
</dbReference>
<proteinExistence type="predicted"/>
<dbReference type="InterPro" id="IPR006342">
    <property type="entry name" value="FkbM_mtfrase"/>
</dbReference>
<feature type="non-terminal residue" evidence="2">
    <location>
        <position position="285"/>
    </location>
</feature>
<feature type="transmembrane region" description="Helical" evidence="1">
    <location>
        <begin position="7"/>
        <end position="27"/>
    </location>
</feature>
<dbReference type="AlphaFoldDB" id="A0A8S4PX03"/>
<reference evidence="2" key="1">
    <citation type="submission" date="2022-03" db="EMBL/GenBank/DDBJ databases">
        <authorList>
            <person name="Martin C."/>
        </authorList>
    </citation>
    <scope>NUCLEOTIDE SEQUENCE</scope>
</reference>
<evidence type="ECO:0008006" key="4">
    <source>
        <dbReference type="Google" id="ProtNLM"/>
    </source>
</evidence>
<dbReference type="PANTHER" id="PTHR34203">
    <property type="entry name" value="METHYLTRANSFERASE, FKBM FAMILY PROTEIN"/>
    <property type="match status" value="1"/>
</dbReference>
<keyword evidence="3" id="KW-1185">Reference proteome</keyword>
<keyword evidence="1" id="KW-0812">Transmembrane</keyword>
<name>A0A8S4PX03_OWEFU</name>
<evidence type="ECO:0000256" key="1">
    <source>
        <dbReference type="SAM" id="Phobius"/>
    </source>
</evidence>
<dbReference type="PANTHER" id="PTHR34203:SF15">
    <property type="entry name" value="SLL1173 PROTEIN"/>
    <property type="match status" value="1"/>
</dbReference>
<protein>
    <recommendedName>
        <fullName evidence="4">Methyltransferase</fullName>
    </recommendedName>
</protein>
<dbReference type="OrthoDB" id="430136at2759"/>
<evidence type="ECO:0000313" key="3">
    <source>
        <dbReference type="Proteomes" id="UP000749559"/>
    </source>
</evidence>
<dbReference type="SUPFAM" id="SSF53335">
    <property type="entry name" value="S-adenosyl-L-methionine-dependent methyltransferases"/>
    <property type="match status" value="1"/>
</dbReference>
<accession>A0A8S4PX03</accession>
<sequence>MRVGKNGSNAFFAATIIVILIGVRFWININDGGLKSQHGDEIQKITNEHAIEIQKITNHHTEEIQKMKKMLEKIVDEKNIDEPKNKSLAIYHKEKHELHLENPGTKVNTRIAFPGIYSIDCIDVNEFDLFLKPPFPVCLHPVEDDKFISGSIKNRVYHEIQSVTNVLRFLKDNPKWNFIDIGCNIGAFSIPVLKMGRKVVAVEALQKNIMVFKKSIQLGNWHDNVTLIHNAVYDKRTTVTFKFKKENIAGTHIVENATAKNRVTDELVESIIIDDLLHYVNFKDA</sequence>
<gene>
    <name evidence="2" type="ORF">OFUS_LOCUS22596</name>
</gene>
<comment type="caution">
    <text evidence="2">The sequence shown here is derived from an EMBL/GenBank/DDBJ whole genome shotgun (WGS) entry which is preliminary data.</text>
</comment>
<dbReference type="CDD" id="cd02440">
    <property type="entry name" value="AdoMet_MTases"/>
    <property type="match status" value="1"/>
</dbReference>
<keyword evidence="1" id="KW-1133">Transmembrane helix</keyword>